<keyword evidence="1" id="KW-0472">Membrane</keyword>
<dbReference type="PROSITE" id="PS51178">
    <property type="entry name" value="PASTA"/>
    <property type="match status" value="1"/>
</dbReference>
<dbReference type="Gene3D" id="3.30.10.20">
    <property type="match status" value="2"/>
</dbReference>
<feature type="domain" description="PASTA" evidence="2">
    <location>
        <begin position="196"/>
        <end position="267"/>
    </location>
</feature>
<protein>
    <submittedName>
        <fullName evidence="3">PASTA domain-containing protein</fullName>
    </submittedName>
</protein>
<keyword evidence="1" id="KW-0812">Transmembrane</keyword>
<dbReference type="EMBL" id="JADKGY010000029">
    <property type="protein sequence ID" value="MBK9984552.1"/>
    <property type="molecule type" value="Genomic_DNA"/>
</dbReference>
<reference evidence="3 4" key="1">
    <citation type="submission" date="2020-10" db="EMBL/GenBank/DDBJ databases">
        <title>Connecting structure to function with the recovery of over 1000 high-quality activated sludge metagenome-assembled genomes encoding full-length rRNA genes using long-read sequencing.</title>
        <authorList>
            <person name="Singleton C.M."/>
            <person name="Petriglieri F."/>
            <person name="Kristensen J.M."/>
            <person name="Kirkegaard R.H."/>
            <person name="Michaelsen T.Y."/>
            <person name="Andersen M.H."/>
            <person name="Karst S.M."/>
            <person name="Dueholm M.S."/>
            <person name="Nielsen P.H."/>
            <person name="Albertsen M."/>
        </authorList>
    </citation>
    <scope>NUCLEOTIDE SEQUENCE [LARGE SCALE GENOMIC DNA]</scope>
    <source>
        <strain evidence="3">Ribe_18-Q3-R11-54_MAXAC.273</strain>
    </source>
</reference>
<comment type="caution">
    <text evidence="3">The sequence shown here is derived from an EMBL/GenBank/DDBJ whole genome shotgun (WGS) entry which is preliminary data.</text>
</comment>
<gene>
    <name evidence="3" type="ORF">IPP15_19670</name>
</gene>
<dbReference type="AlphaFoldDB" id="A0A9D7XVD0"/>
<dbReference type="InterPro" id="IPR005543">
    <property type="entry name" value="PASTA_dom"/>
</dbReference>
<sequence length="274" mass="31183">MVKNESGGLRDYLRTKDFKYTITAVLLFLGIFLLSVFLWLRIYTHHGQELDLPDYTGFQYEDALKDATRKKFRMSISDSLHILGKPGGQILKQNPSPHSLVKQKRMIYVTITKRSPDKILSGRLPEMYGKNYQRKRRELDEHFQIRSNVIEKRYDPAEEGQILEVQYKGQTIMDSKGRNNDVQIEKGDVLDFIISEKSGGLVEIPNLICKTYDEAQFLLENLGLTVGDVLKEGDVTDLSSSYIIAQDPVADGGTIKMESGIQLTVTQNKPETCN</sequence>
<dbReference type="CDD" id="cd06577">
    <property type="entry name" value="PASTA_pknB"/>
    <property type="match status" value="2"/>
</dbReference>
<organism evidence="3 4">
    <name type="scientific">Candidatus Opimibacter skivensis</name>
    <dbReference type="NCBI Taxonomy" id="2982028"/>
    <lineage>
        <taxon>Bacteria</taxon>
        <taxon>Pseudomonadati</taxon>
        <taxon>Bacteroidota</taxon>
        <taxon>Saprospiria</taxon>
        <taxon>Saprospirales</taxon>
        <taxon>Saprospiraceae</taxon>
        <taxon>Candidatus Opimibacter</taxon>
    </lineage>
</organism>
<dbReference type="Proteomes" id="UP000808337">
    <property type="component" value="Unassembled WGS sequence"/>
</dbReference>
<evidence type="ECO:0000313" key="3">
    <source>
        <dbReference type="EMBL" id="MBK9984552.1"/>
    </source>
</evidence>
<name>A0A9D7XVD0_9BACT</name>
<dbReference type="SMART" id="SM00740">
    <property type="entry name" value="PASTA"/>
    <property type="match status" value="2"/>
</dbReference>
<evidence type="ECO:0000256" key="1">
    <source>
        <dbReference type="SAM" id="Phobius"/>
    </source>
</evidence>
<accession>A0A9D7XVD0</accession>
<feature type="transmembrane region" description="Helical" evidence="1">
    <location>
        <begin position="20"/>
        <end position="40"/>
    </location>
</feature>
<evidence type="ECO:0000313" key="4">
    <source>
        <dbReference type="Proteomes" id="UP000808337"/>
    </source>
</evidence>
<keyword evidence="1" id="KW-1133">Transmembrane helix</keyword>
<evidence type="ECO:0000259" key="2">
    <source>
        <dbReference type="PROSITE" id="PS51178"/>
    </source>
</evidence>
<proteinExistence type="predicted"/>
<dbReference type="Pfam" id="PF03793">
    <property type="entry name" value="PASTA"/>
    <property type="match status" value="1"/>
</dbReference>